<keyword evidence="2 7" id="KW-0813">Transport</keyword>
<comment type="subcellular location">
    <subcellularLocation>
        <location evidence="1 7">Cell outer membrane</location>
        <topology evidence="1 7">Multi-pass membrane protein</topology>
    </subcellularLocation>
</comment>
<keyword evidence="5 7" id="KW-0472">Membrane</keyword>
<dbReference type="InterPro" id="IPR037066">
    <property type="entry name" value="Plug_dom_sf"/>
</dbReference>
<dbReference type="AlphaFoldDB" id="A0A8J3D9S1"/>
<dbReference type="InterPro" id="IPR041700">
    <property type="entry name" value="OMP_b-brl_3"/>
</dbReference>
<dbReference type="EMBL" id="BMXF01000002">
    <property type="protein sequence ID" value="GHB72946.1"/>
    <property type="molecule type" value="Genomic_DNA"/>
</dbReference>
<dbReference type="Proteomes" id="UP000598271">
    <property type="component" value="Unassembled WGS sequence"/>
</dbReference>
<keyword evidence="4 7" id="KW-0812">Transmembrane</keyword>
<gene>
    <name evidence="11" type="ORF">GCM10007390_28800</name>
</gene>
<dbReference type="Gene3D" id="2.40.170.20">
    <property type="entry name" value="TonB-dependent receptor, beta-barrel domain"/>
    <property type="match status" value="1"/>
</dbReference>
<keyword evidence="3 7" id="KW-1134">Transmembrane beta strand</keyword>
<dbReference type="InterPro" id="IPR036942">
    <property type="entry name" value="Beta-barrel_TonB_sf"/>
</dbReference>
<keyword evidence="6 7" id="KW-0998">Cell outer membrane</keyword>
<evidence type="ECO:0000259" key="10">
    <source>
        <dbReference type="Pfam" id="PF14905"/>
    </source>
</evidence>
<evidence type="ECO:0000256" key="7">
    <source>
        <dbReference type="PROSITE-ProRule" id="PRU01360"/>
    </source>
</evidence>
<evidence type="ECO:0000256" key="2">
    <source>
        <dbReference type="ARBA" id="ARBA00022448"/>
    </source>
</evidence>
<evidence type="ECO:0000313" key="11">
    <source>
        <dbReference type="EMBL" id="GHB72946.1"/>
    </source>
</evidence>
<keyword evidence="12" id="KW-1185">Reference proteome</keyword>
<evidence type="ECO:0000313" key="12">
    <source>
        <dbReference type="Proteomes" id="UP000598271"/>
    </source>
</evidence>
<protein>
    <submittedName>
        <fullName evidence="11">TonB-dependent receptor</fullName>
    </submittedName>
</protein>
<dbReference type="SUPFAM" id="SSF56935">
    <property type="entry name" value="Porins"/>
    <property type="match status" value="1"/>
</dbReference>
<evidence type="ECO:0000259" key="9">
    <source>
        <dbReference type="Pfam" id="PF07715"/>
    </source>
</evidence>
<feature type="chain" id="PRO_5035224656" evidence="8">
    <location>
        <begin position="24"/>
        <end position="793"/>
    </location>
</feature>
<dbReference type="Pfam" id="PF14905">
    <property type="entry name" value="OMP_b-brl_3"/>
    <property type="match status" value="1"/>
</dbReference>
<reference evidence="11 12" key="1">
    <citation type="journal article" date="2014" name="Int. J. Syst. Evol. Microbiol.">
        <title>Complete genome sequence of Corynebacterium casei LMG S-19264T (=DSM 44701T), isolated from a smear-ripened cheese.</title>
        <authorList>
            <consortium name="US DOE Joint Genome Institute (JGI-PGF)"/>
            <person name="Walter F."/>
            <person name="Albersmeier A."/>
            <person name="Kalinowski J."/>
            <person name="Ruckert C."/>
        </authorList>
    </citation>
    <scope>NUCLEOTIDE SEQUENCE [LARGE SCALE GENOMIC DNA]</scope>
    <source>
        <strain evidence="11 12">KCTC 12866</strain>
    </source>
</reference>
<dbReference type="RefSeq" id="WP_189565159.1">
    <property type="nucleotide sequence ID" value="NZ_BMXF01000002.1"/>
</dbReference>
<dbReference type="Pfam" id="PF13620">
    <property type="entry name" value="CarboxypepD_reg"/>
    <property type="match status" value="1"/>
</dbReference>
<dbReference type="InterPro" id="IPR008969">
    <property type="entry name" value="CarboxyPept-like_regulatory"/>
</dbReference>
<feature type="domain" description="TonB-dependent receptor plug" evidence="9">
    <location>
        <begin position="152"/>
        <end position="224"/>
    </location>
</feature>
<evidence type="ECO:0000256" key="5">
    <source>
        <dbReference type="ARBA" id="ARBA00023136"/>
    </source>
</evidence>
<evidence type="ECO:0000256" key="6">
    <source>
        <dbReference type="ARBA" id="ARBA00023237"/>
    </source>
</evidence>
<evidence type="ECO:0000256" key="3">
    <source>
        <dbReference type="ARBA" id="ARBA00022452"/>
    </source>
</evidence>
<dbReference type="InterPro" id="IPR012910">
    <property type="entry name" value="Plug_dom"/>
</dbReference>
<sequence length="793" mass="88701">MSRYIRHLGILLSILLSTGIANAQNEEVTVTGIVKEKASQQPIQFATVMIGNKETGEAITGTTTGEDGKFSIKTTASDFFVEVTFIGYESQAKRDITIRDGKVDVGVIQLAEDSRSLKEVVVRGEKSRTEFQLDKRVFNVGQDLASTGAGALEVLNNVPSVNVTIEGQITLRGSAGVQILIDGKPSVMADQQSNALGTITADMIESIEVITNPSAKYAAEGTSGILNIILKKEEKKGLNGSVTLNTGVPQNHSVGVSLNRRTEKFNLFTQLGVGHRSLPQYSESINQDRINNTTVRSDGTEYRNETFYNVILGTDYHINPLNVITLSGNFAYEVEKQPSRYDFSFSDSTGAIVSRWNRQETTQATNPKYQYELQYEKKFEDNEDHVLLFSAIGSFFGKDQSSEFINTPVFGENFNNDQQTNTKFQQADYTFKLDYTNPLTEKVTIETGAQYLINDVGNDFAVRERIDGTLVTIDRLTNNFEYNQKVLGVYGTGSYEGKKWGVKAGLRVENTDLNTLLTTTNEANNRNFTNLFPTLHSSYKLTEKVSVQAGYSKRIYRPRLWDLNPFFNIRNNFNIRVGNPDLLPEFTDSFELTSIFNLKTASLNATVYHRATSDVVERVSTFENNVNTTRPMNIGTNKTTGFELNGDYSPNKWLKITGDLNINYFVREGEFQQQSFDFSGDQWSSQLTSKIGLPANFDLEISGNYQSSYRTVQSRVTGYAFADLGIRKKLKGGKAVINLGVRDIFASRIQESVIERSNFYLYDFGQRGRFVTLGFSYGFGKGEAMTYSGSRRR</sequence>
<evidence type="ECO:0000256" key="4">
    <source>
        <dbReference type="ARBA" id="ARBA00022692"/>
    </source>
</evidence>
<dbReference type="InterPro" id="IPR039426">
    <property type="entry name" value="TonB-dep_rcpt-like"/>
</dbReference>
<feature type="signal peptide" evidence="8">
    <location>
        <begin position="1"/>
        <end position="23"/>
    </location>
</feature>
<dbReference type="SUPFAM" id="SSF49464">
    <property type="entry name" value="Carboxypeptidase regulatory domain-like"/>
    <property type="match status" value="1"/>
</dbReference>
<comment type="similarity">
    <text evidence="7">Belongs to the TonB-dependent receptor family.</text>
</comment>
<dbReference type="PANTHER" id="PTHR40980">
    <property type="entry name" value="PLUG DOMAIN-CONTAINING PROTEIN"/>
    <property type="match status" value="1"/>
</dbReference>
<dbReference type="Pfam" id="PF07715">
    <property type="entry name" value="Plug"/>
    <property type="match status" value="1"/>
</dbReference>
<dbReference type="PROSITE" id="PS52016">
    <property type="entry name" value="TONB_DEPENDENT_REC_3"/>
    <property type="match status" value="1"/>
</dbReference>
<proteinExistence type="inferred from homology"/>
<dbReference type="Gene3D" id="2.60.40.1120">
    <property type="entry name" value="Carboxypeptidase-like, regulatory domain"/>
    <property type="match status" value="1"/>
</dbReference>
<evidence type="ECO:0000256" key="1">
    <source>
        <dbReference type="ARBA" id="ARBA00004571"/>
    </source>
</evidence>
<dbReference type="Gene3D" id="2.170.130.10">
    <property type="entry name" value="TonB-dependent receptor, plug domain"/>
    <property type="match status" value="1"/>
</dbReference>
<feature type="domain" description="Outer membrane protein beta-barrel" evidence="10">
    <location>
        <begin position="381"/>
        <end position="777"/>
    </location>
</feature>
<comment type="caution">
    <text evidence="11">The sequence shown here is derived from an EMBL/GenBank/DDBJ whole genome shotgun (WGS) entry which is preliminary data.</text>
</comment>
<accession>A0A8J3D9S1</accession>
<keyword evidence="8" id="KW-0732">Signal</keyword>
<dbReference type="GO" id="GO:0009279">
    <property type="term" value="C:cell outer membrane"/>
    <property type="evidence" value="ECO:0007669"/>
    <property type="project" value="UniProtKB-SubCell"/>
</dbReference>
<organism evidence="11 12">
    <name type="scientific">Persicitalea jodogahamensis</name>
    <dbReference type="NCBI Taxonomy" id="402147"/>
    <lineage>
        <taxon>Bacteria</taxon>
        <taxon>Pseudomonadati</taxon>
        <taxon>Bacteroidota</taxon>
        <taxon>Cytophagia</taxon>
        <taxon>Cytophagales</taxon>
        <taxon>Spirosomataceae</taxon>
        <taxon>Persicitalea</taxon>
    </lineage>
</organism>
<keyword evidence="11" id="KW-0675">Receptor</keyword>
<evidence type="ECO:0000256" key="8">
    <source>
        <dbReference type="SAM" id="SignalP"/>
    </source>
</evidence>
<name>A0A8J3D9S1_9BACT</name>
<dbReference type="PANTHER" id="PTHR40980:SF4">
    <property type="entry name" value="TONB-DEPENDENT RECEPTOR-LIKE BETA-BARREL DOMAIN-CONTAINING PROTEIN"/>
    <property type="match status" value="1"/>
</dbReference>